<dbReference type="EMBL" id="CP107028">
    <property type="protein sequence ID" value="UYG98240.1"/>
    <property type="molecule type" value="Genomic_DNA"/>
</dbReference>
<keyword evidence="4" id="KW-0560">Oxidoreductase</keyword>
<dbReference type="PANTHER" id="PTHR43105">
    <property type="entry name" value="RESPIRATORY NITRATE REDUCTASE"/>
    <property type="match status" value="1"/>
</dbReference>
<protein>
    <submittedName>
        <fullName evidence="10">Molybdopterin-dependent oxidoreductase</fullName>
    </submittedName>
</protein>
<dbReference type="SUPFAM" id="SSF50692">
    <property type="entry name" value="ADC-like"/>
    <property type="match status" value="1"/>
</dbReference>
<feature type="domain" description="Molybdopterin dinucleotide-binding" evidence="8">
    <location>
        <begin position="684"/>
        <end position="773"/>
    </location>
</feature>
<keyword evidence="6" id="KW-0411">Iron-sulfur</keyword>
<dbReference type="PROSITE" id="PS00932">
    <property type="entry name" value="MOLYBDOPTERIN_PROK_3"/>
    <property type="match status" value="1"/>
</dbReference>
<evidence type="ECO:0000256" key="1">
    <source>
        <dbReference type="ARBA" id="ARBA00010312"/>
    </source>
</evidence>
<dbReference type="InterPro" id="IPR050123">
    <property type="entry name" value="Prok_molybdopt-oxidoreductase"/>
</dbReference>
<dbReference type="SUPFAM" id="SSF53706">
    <property type="entry name" value="Formate dehydrogenase/DMSO reductase, domains 1-3"/>
    <property type="match status" value="1"/>
</dbReference>
<dbReference type="GO" id="GO:0043546">
    <property type="term" value="F:molybdopterin cofactor binding"/>
    <property type="evidence" value="ECO:0007669"/>
    <property type="project" value="InterPro"/>
</dbReference>
<dbReference type="InterPro" id="IPR006656">
    <property type="entry name" value="Mopterin_OxRdtase"/>
</dbReference>
<dbReference type="Pfam" id="PF00384">
    <property type="entry name" value="Molybdopterin"/>
    <property type="match status" value="1"/>
</dbReference>
<keyword evidence="3" id="KW-0732">Signal</keyword>
<name>A0AA46SMD1_CYTFI</name>
<evidence type="ECO:0000259" key="8">
    <source>
        <dbReference type="Pfam" id="PF01568"/>
    </source>
</evidence>
<dbReference type="Pfam" id="PF01568">
    <property type="entry name" value="Molydop_binding"/>
    <property type="match status" value="1"/>
</dbReference>
<dbReference type="Gene3D" id="3.40.50.740">
    <property type="match status" value="2"/>
</dbReference>
<feature type="domain" description="Molybdopterin oxidoreductase" evidence="7">
    <location>
        <begin position="158"/>
        <end position="573"/>
    </location>
</feature>
<sequence>MDFLNKKVTRRQALKVIGSTAAAGASSHFLLNREALADEITRNNHELENSLPIPPATAQKFTTSCQYCSVGCGYQVTVWPISQTEVSGGTWPKLSMGEPWTSPETVAATKIDGEDCYITIVPDQVCVVNKGDHSIRGGTNALTTYSDAKQPLMDTSNRCKMPKIKKNGKMIEVSWDEALDLIADKMSETIKKDGPGAIGIWQADHETPENNYVGAKFAFSKYPKGIYDPNLPPEKGIPHRAIHNRPKFGSETPAFGDIFGSNEFMLYSYEDAEIAEVVILAGANAYETASAFYNRIYDSRKDGKKLIVIDPRKTITSRNAEENGYHLQLAPGTDVILINSIMHHIIENGWEDTNYINKRIDSVSFENLKKTVMAEKYRPENAEIITKVPAATIKEAAKLISSAKGVTTIFEKGIIWQGTQNTECVGVYANLNLITGNVGIEGGSIGRLGGHQEAILTGVPHPQENSEDRPDVWNSVVEGKLKMLWIIDSNPMSTTQQTNAFSKGLEKVDFLIVNEIYENETTEYADVILPSAAWGEWDYIRVNLERRLKMYSKFTDSPGEAKPDWEIIAMVARRLGERHGLIDPYEYKWKNSAEVFEEYKHTNDGKHLGLNMVNYQWIRELGSDGIQIPLIEKEGNIIGTNRLYTEHFHTKDGKARVQNYDVEWEGDVPIFLPDEIRPNKNYPFYLTTVRHNVLWQCGYTFRWIPHLVEMMPEPEVQIHPEDAKNKGIKNGDWIKISNQFGETEAIASVTDIVPVGVLSVVFAYPFKYINNLSASIRSKRNGAYFKNTRANIEKINKPDIKNVTTIARR</sequence>
<dbReference type="PROSITE" id="PS51318">
    <property type="entry name" value="TAT"/>
    <property type="match status" value="1"/>
</dbReference>
<keyword evidence="2" id="KW-0479">Metal-binding</keyword>
<evidence type="ECO:0000313" key="10">
    <source>
        <dbReference type="EMBL" id="UYG98240.1"/>
    </source>
</evidence>
<keyword evidence="10" id="KW-0614">Plasmid</keyword>
<gene>
    <name evidence="10" type="ORF">OD459_25555</name>
</gene>
<feature type="domain" description="Arsenite oxidase subunit AioA/Iodate reductase subunit IdrA 3Fe-4S cluster" evidence="9">
    <location>
        <begin position="65"/>
        <end position="149"/>
    </location>
</feature>
<dbReference type="Gene3D" id="2.60.40.4210">
    <property type="match status" value="1"/>
</dbReference>
<dbReference type="GO" id="GO:0003954">
    <property type="term" value="F:NADH dehydrogenase activity"/>
    <property type="evidence" value="ECO:0007669"/>
    <property type="project" value="TreeGrafter"/>
</dbReference>
<dbReference type="RefSeq" id="WP_263600295.1">
    <property type="nucleotide sequence ID" value="NZ_CP107028.1"/>
</dbReference>
<evidence type="ECO:0000256" key="3">
    <source>
        <dbReference type="ARBA" id="ARBA00022729"/>
    </source>
</evidence>
<evidence type="ECO:0000256" key="4">
    <source>
        <dbReference type="ARBA" id="ARBA00023002"/>
    </source>
</evidence>
<organism evidence="10 11">
    <name type="scientific">Cytobacillus firmus</name>
    <name type="common">Bacillus firmus</name>
    <dbReference type="NCBI Taxonomy" id="1399"/>
    <lineage>
        <taxon>Bacteria</taxon>
        <taxon>Bacillati</taxon>
        <taxon>Bacillota</taxon>
        <taxon>Bacilli</taxon>
        <taxon>Bacillales</taxon>
        <taxon>Bacillaceae</taxon>
        <taxon>Cytobacillus</taxon>
    </lineage>
</organism>
<accession>A0AA46SMD1</accession>
<geneLocation type="plasmid" evidence="10 11">
    <name>p1</name>
</geneLocation>
<proteinExistence type="inferred from homology"/>
<evidence type="ECO:0000259" key="7">
    <source>
        <dbReference type="Pfam" id="PF00384"/>
    </source>
</evidence>
<dbReference type="GO" id="GO:0022904">
    <property type="term" value="P:respiratory electron transport chain"/>
    <property type="evidence" value="ECO:0007669"/>
    <property type="project" value="TreeGrafter"/>
</dbReference>
<dbReference type="Proteomes" id="UP001163104">
    <property type="component" value="Plasmid p1"/>
</dbReference>
<dbReference type="Gene3D" id="3.40.228.10">
    <property type="entry name" value="Dimethylsulfoxide Reductase, domain 2"/>
    <property type="match status" value="1"/>
</dbReference>
<evidence type="ECO:0000313" key="11">
    <source>
        <dbReference type="Proteomes" id="UP001163104"/>
    </source>
</evidence>
<dbReference type="GO" id="GO:0046872">
    <property type="term" value="F:metal ion binding"/>
    <property type="evidence" value="ECO:0007669"/>
    <property type="project" value="UniProtKB-KW"/>
</dbReference>
<comment type="similarity">
    <text evidence="1">Belongs to the prokaryotic molybdopterin-containing oxidoreductase family.</text>
</comment>
<dbReference type="Gene3D" id="2.40.40.20">
    <property type="match status" value="1"/>
</dbReference>
<dbReference type="InterPro" id="IPR006311">
    <property type="entry name" value="TAT_signal"/>
</dbReference>
<dbReference type="InterPro" id="IPR041632">
    <property type="entry name" value="AioA/IdrA_3Fe-4S"/>
</dbReference>
<dbReference type="Pfam" id="PF18465">
    <property type="entry name" value="Rieske_3"/>
    <property type="match status" value="1"/>
</dbReference>
<evidence type="ECO:0000256" key="5">
    <source>
        <dbReference type="ARBA" id="ARBA00023004"/>
    </source>
</evidence>
<dbReference type="InterPro" id="IPR006655">
    <property type="entry name" value="Mopterin_OxRdtase_prok_CS"/>
</dbReference>
<evidence type="ECO:0000259" key="9">
    <source>
        <dbReference type="Pfam" id="PF18465"/>
    </source>
</evidence>
<dbReference type="InterPro" id="IPR006657">
    <property type="entry name" value="MoPterin_dinucl-bd_dom"/>
</dbReference>
<dbReference type="GO" id="GO:0016020">
    <property type="term" value="C:membrane"/>
    <property type="evidence" value="ECO:0007669"/>
    <property type="project" value="TreeGrafter"/>
</dbReference>
<dbReference type="AlphaFoldDB" id="A0AA46SMD1"/>
<keyword evidence="5" id="KW-0408">Iron</keyword>
<dbReference type="PANTHER" id="PTHR43105:SF10">
    <property type="entry name" value="NADH-QUINONE OXIDOREDUCTASE SUBUNIT G"/>
    <property type="match status" value="1"/>
</dbReference>
<reference evidence="10" key="1">
    <citation type="submission" date="2022-10" db="EMBL/GenBank/DDBJ databases">
        <title>Mechanism of multi-heavy metal repair in Cytobacillus Firmus M7.</title>
        <authorList>
            <person name="Li X."/>
            <person name="Yu C."/>
        </authorList>
    </citation>
    <scope>NUCLEOTIDE SEQUENCE</scope>
    <source>
        <strain evidence="10">M7</strain>
        <plasmid evidence="10">p1</plasmid>
    </source>
</reference>
<dbReference type="InterPro" id="IPR009010">
    <property type="entry name" value="Asp_de-COase-like_dom_sf"/>
</dbReference>
<evidence type="ECO:0000256" key="2">
    <source>
        <dbReference type="ARBA" id="ARBA00022723"/>
    </source>
</evidence>
<evidence type="ECO:0000256" key="6">
    <source>
        <dbReference type="ARBA" id="ARBA00023014"/>
    </source>
</evidence>
<dbReference type="GO" id="GO:0051536">
    <property type="term" value="F:iron-sulfur cluster binding"/>
    <property type="evidence" value="ECO:0007669"/>
    <property type="project" value="UniProtKB-KW"/>
</dbReference>